<dbReference type="HOGENOM" id="CLU_004184_7_2_1"/>
<feature type="compositionally biased region" description="Low complexity" evidence="1">
    <location>
        <begin position="186"/>
        <end position="217"/>
    </location>
</feature>
<name>A0A0D2IFF3_9EURO</name>
<dbReference type="PANTHER" id="PTHR24148:SF64">
    <property type="entry name" value="HETEROKARYON INCOMPATIBILITY DOMAIN-CONTAINING PROTEIN"/>
    <property type="match status" value="1"/>
</dbReference>
<dbReference type="STRING" id="1442369.A0A0D2IFF3"/>
<dbReference type="OrthoDB" id="4850726at2759"/>
<dbReference type="PANTHER" id="PTHR24148">
    <property type="entry name" value="ANKYRIN REPEAT DOMAIN-CONTAINING PROTEIN 39 HOMOLOG-RELATED"/>
    <property type="match status" value="1"/>
</dbReference>
<dbReference type="AlphaFoldDB" id="A0A0D2IFF3"/>
<keyword evidence="4" id="KW-1185">Reference proteome</keyword>
<dbReference type="InterPro" id="IPR052895">
    <property type="entry name" value="HetReg/Transcr_Mod"/>
</dbReference>
<evidence type="ECO:0000313" key="3">
    <source>
        <dbReference type="EMBL" id="KIX04524.1"/>
    </source>
</evidence>
<dbReference type="EMBL" id="KN847478">
    <property type="protein sequence ID" value="KIX04524.1"/>
    <property type="molecule type" value="Genomic_DNA"/>
</dbReference>
<dbReference type="GeneID" id="25293465"/>
<organism evidence="3 4">
    <name type="scientific">Rhinocladiella mackenziei CBS 650.93</name>
    <dbReference type="NCBI Taxonomy" id="1442369"/>
    <lineage>
        <taxon>Eukaryota</taxon>
        <taxon>Fungi</taxon>
        <taxon>Dikarya</taxon>
        <taxon>Ascomycota</taxon>
        <taxon>Pezizomycotina</taxon>
        <taxon>Eurotiomycetes</taxon>
        <taxon>Chaetothyriomycetidae</taxon>
        <taxon>Chaetothyriales</taxon>
        <taxon>Herpotrichiellaceae</taxon>
        <taxon>Rhinocladiella</taxon>
    </lineage>
</organism>
<evidence type="ECO:0000259" key="2">
    <source>
        <dbReference type="Pfam" id="PF06985"/>
    </source>
</evidence>
<dbReference type="VEuPathDB" id="FungiDB:Z518_05394"/>
<accession>A0A0D2IFF3</accession>
<evidence type="ECO:0000313" key="4">
    <source>
        <dbReference type="Proteomes" id="UP000053617"/>
    </source>
</evidence>
<dbReference type="InterPro" id="IPR010730">
    <property type="entry name" value="HET"/>
</dbReference>
<dbReference type="RefSeq" id="XP_013271660.1">
    <property type="nucleotide sequence ID" value="XM_013416206.1"/>
</dbReference>
<dbReference type="Proteomes" id="UP000053617">
    <property type="component" value="Unassembled WGS sequence"/>
</dbReference>
<gene>
    <name evidence="3" type="ORF">Z518_05394</name>
</gene>
<feature type="domain" description="Heterokaryon incompatibility" evidence="2">
    <location>
        <begin position="55"/>
        <end position="250"/>
    </location>
</feature>
<evidence type="ECO:0000256" key="1">
    <source>
        <dbReference type="SAM" id="MobiDB-lite"/>
    </source>
</evidence>
<protein>
    <submittedName>
        <fullName evidence="3">Rhinocladiella mackenziei CBS 650.93 unplaced genomic scaffold supercont1.4, whole genome shotgun sequence</fullName>
    </submittedName>
</protein>
<dbReference type="Pfam" id="PF06985">
    <property type="entry name" value="HET"/>
    <property type="match status" value="1"/>
</dbReference>
<sequence length="660" mass="72992">MDDRGFILDGDACAQDVYSKLNVEEVRTLLLAPGKRGTPIVCEMQVIASPKCTQYEALSYVWGDTTKTKTISCNGFDFPVTESLYTALVHLRYTNSWRCLWVDQLCINQVEDHELMAQVGLMGTIYSHACRVIVWLGKYDQKMALAWELLQETTLSSSLVRSDFLQTSTGPVTPQKRSSTPRRASRSSSISKYSRRASSSRESLSSSTSSLKSITPTRPKNKRQDTPPALKHALSIFQHAWFSRKWTFQEIILAKAAIICCGNREMAWSDLTLWYFHYASKLRSSSLLYDSHGSFENIMNVRNELGKGSLKLSNLLMLTRPRMSTKPEDAVYALLGLLPDLAETLKTLSNPAGAANATAAQCDALFNLYLAAVKYCLERENDLAILSAAGKYKGNLQAADWPSWLPDWRQQLPLRPIVLVNPTDLGPEPAFDEEMSESTSPATEVVAKDQNIYKLNVSPLHGFPRPTAYSMTVWGVRLGCIVTRPLSWPSTFFVADTIARSCLGGRNSNGDASSSDGSFSQPLASLVSSHQSLSPQTQKATHSKINQGYAANLIQRSLKNSAQCPSVRTSAMIETGDWLCAFHGGRVLYAVRPIQELPRPYSGAGRRRLHDSSSQARPIFSNGQESESIRCVFLGECAVYGLNPAQATGGLNKMDEFELV</sequence>
<reference evidence="3 4" key="1">
    <citation type="submission" date="2015-01" db="EMBL/GenBank/DDBJ databases">
        <title>The Genome Sequence of Rhinocladiella mackenzie CBS 650.93.</title>
        <authorList>
            <consortium name="The Broad Institute Genomics Platform"/>
            <person name="Cuomo C."/>
            <person name="de Hoog S."/>
            <person name="Gorbushina A."/>
            <person name="Stielow B."/>
            <person name="Teixiera M."/>
            <person name="Abouelleil A."/>
            <person name="Chapman S.B."/>
            <person name="Priest M."/>
            <person name="Young S.K."/>
            <person name="Wortman J."/>
            <person name="Nusbaum C."/>
            <person name="Birren B."/>
        </authorList>
    </citation>
    <scope>NUCLEOTIDE SEQUENCE [LARGE SCALE GENOMIC DNA]</scope>
    <source>
        <strain evidence="3 4">CBS 650.93</strain>
    </source>
</reference>
<proteinExistence type="predicted"/>
<feature type="compositionally biased region" description="Polar residues" evidence="1">
    <location>
        <begin position="166"/>
        <end position="176"/>
    </location>
</feature>
<feature type="region of interest" description="Disordered" evidence="1">
    <location>
        <begin position="166"/>
        <end position="227"/>
    </location>
</feature>